<dbReference type="GO" id="GO:0009060">
    <property type="term" value="P:aerobic respiration"/>
    <property type="evidence" value="ECO:0007669"/>
    <property type="project" value="TreeGrafter"/>
</dbReference>
<feature type="transmembrane region" description="Helical" evidence="9">
    <location>
        <begin position="275"/>
        <end position="296"/>
    </location>
</feature>
<dbReference type="Pfam" id="PF00146">
    <property type="entry name" value="NADHdh"/>
    <property type="match status" value="1"/>
</dbReference>
<evidence type="ECO:0000256" key="3">
    <source>
        <dbReference type="ARBA" id="ARBA00021009"/>
    </source>
</evidence>
<reference evidence="10" key="2">
    <citation type="submission" date="2015-08" db="EMBL/GenBank/DDBJ databases">
        <authorList>
            <person name="Babu N.S."/>
            <person name="Beckwith C.J."/>
            <person name="Beseler K.G."/>
            <person name="Brison A."/>
            <person name="Carone J.V."/>
            <person name="Caskin T.P."/>
            <person name="Diamond M."/>
            <person name="Durham M.E."/>
            <person name="Foxe J.M."/>
            <person name="Go M."/>
            <person name="Henderson B.A."/>
            <person name="Jones I.B."/>
            <person name="McGettigan J.A."/>
            <person name="Micheletti S.J."/>
            <person name="Nasrallah M.E."/>
            <person name="Ortiz D."/>
            <person name="Piller C.R."/>
            <person name="Privatt S.R."/>
            <person name="Schneider S.L."/>
            <person name="Sharp S."/>
            <person name="Smith T.C."/>
            <person name="Stanton J.D."/>
            <person name="Ullery H.E."/>
            <person name="Wilson R.J."/>
            <person name="Serrano M.G."/>
            <person name="Buck G."/>
            <person name="Lee V."/>
            <person name="Wang Y."/>
            <person name="Carvalho R."/>
            <person name="Voegtly L."/>
            <person name="Shi R."/>
            <person name="Duckworth R."/>
            <person name="Johnson A."/>
            <person name="Loviza R."/>
            <person name="Walstead R."/>
            <person name="Shah Z."/>
            <person name="Kiflezghi M."/>
            <person name="Wade K."/>
            <person name="Ball S.L."/>
            <person name="Bradley K.W."/>
            <person name="Asai D.J."/>
            <person name="Bowman C.A."/>
            <person name="Russell D.A."/>
            <person name="Pope W.H."/>
            <person name="Jacobs-Sera D."/>
            <person name="Hendrix R.W."/>
            <person name="Hatfull G.F."/>
        </authorList>
    </citation>
    <scope>NUCLEOTIDE SEQUENCE</scope>
</reference>
<organism evidence="10">
    <name type="scientific">Prosthiostomum siphunculus</name>
    <dbReference type="NCBI Taxonomy" id="983679"/>
    <lineage>
        <taxon>Eukaryota</taxon>
        <taxon>Metazoa</taxon>
        <taxon>Spiralia</taxon>
        <taxon>Lophotrochozoa</taxon>
        <taxon>Platyhelminthes</taxon>
        <taxon>Rhabditophora</taxon>
        <taxon>Polycladida</taxon>
        <taxon>Cotylea</taxon>
        <taxon>Prosthiostomidae</taxon>
        <taxon>Prosthiostomum</taxon>
    </lineage>
</organism>
<comment type="subcellular location">
    <subcellularLocation>
        <location evidence="1">Membrane</location>
        <topology evidence="1">Multi-pass membrane protein</topology>
    </subcellularLocation>
    <subcellularLocation>
        <location evidence="7">Mitochondrion inner membrane</location>
        <topology evidence="7">Multi-pass membrane protein</topology>
    </subcellularLocation>
</comment>
<feature type="transmembrane region" description="Helical" evidence="9">
    <location>
        <begin position="142"/>
        <end position="165"/>
    </location>
</feature>
<name>A0A0P0BUV6_9PLAT</name>
<dbReference type="PANTHER" id="PTHR11432:SF3">
    <property type="entry name" value="NADH-UBIQUINONE OXIDOREDUCTASE CHAIN 1"/>
    <property type="match status" value="1"/>
</dbReference>
<dbReference type="InterPro" id="IPR018086">
    <property type="entry name" value="NADH_UbQ_OxRdtase_su1_CS"/>
</dbReference>
<evidence type="ECO:0000256" key="9">
    <source>
        <dbReference type="SAM" id="Phobius"/>
    </source>
</evidence>
<dbReference type="PROSITE" id="PS00668">
    <property type="entry name" value="COMPLEX1_ND1_2"/>
    <property type="match status" value="1"/>
</dbReference>
<gene>
    <name evidence="10" type="primary">nad1</name>
</gene>
<keyword evidence="8 10" id="KW-0496">Mitochondrion</keyword>
<dbReference type="EC" id="7.1.1.2" evidence="8"/>
<comment type="similarity">
    <text evidence="2 7">Belongs to the complex I subunit 1 family.</text>
</comment>
<keyword evidence="4 7" id="KW-0812">Transmembrane</keyword>
<dbReference type="EMBL" id="KT363736">
    <property type="protein sequence ID" value="ALI86955.1"/>
    <property type="molecule type" value="Genomic_DNA"/>
</dbReference>
<evidence type="ECO:0000313" key="10">
    <source>
        <dbReference type="EMBL" id="ALI86955.1"/>
    </source>
</evidence>
<dbReference type="GO" id="GO:0005743">
    <property type="term" value="C:mitochondrial inner membrane"/>
    <property type="evidence" value="ECO:0007669"/>
    <property type="project" value="UniProtKB-SubCell"/>
</dbReference>
<dbReference type="GO" id="GO:0008137">
    <property type="term" value="F:NADH dehydrogenase (ubiquinone) activity"/>
    <property type="evidence" value="ECO:0007669"/>
    <property type="project" value="UniProtKB-EC"/>
</dbReference>
<feature type="transmembrane region" description="Helical" evidence="9">
    <location>
        <begin position="6"/>
        <end position="25"/>
    </location>
</feature>
<proteinExistence type="inferred from homology"/>
<feature type="transmembrane region" description="Helical" evidence="9">
    <location>
        <begin position="171"/>
        <end position="191"/>
    </location>
</feature>
<reference evidence="10" key="1">
    <citation type="journal article" date="2015" name="Gene">
        <title>Characterization of the complete mitochondrial genomes from Polycladida (Platyhelminthes) using next-generation sequencing.</title>
        <authorList>
            <person name="Teresa Aguado M."/>
            <person name="Grande C."/>
            <person name="Gerth M."/>
            <person name="Bleidorn C."/>
            <person name="Norena C."/>
        </authorList>
    </citation>
    <scope>NUCLEOTIDE SEQUENCE</scope>
</reference>
<evidence type="ECO:0000256" key="1">
    <source>
        <dbReference type="ARBA" id="ARBA00004141"/>
    </source>
</evidence>
<keyword evidence="5 9" id="KW-1133">Transmembrane helix</keyword>
<feature type="transmembrane region" description="Helical" evidence="9">
    <location>
        <begin position="67"/>
        <end position="91"/>
    </location>
</feature>
<geneLocation type="mitochondrion" evidence="10"/>
<protein>
    <recommendedName>
        <fullName evidence="3 8">NADH-ubiquinone oxidoreductase chain 1</fullName>
        <ecNumber evidence="8">7.1.1.2</ecNumber>
    </recommendedName>
</protein>
<feature type="transmembrane region" description="Helical" evidence="9">
    <location>
        <begin position="249"/>
        <end position="268"/>
    </location>
</feature>
<feature type="transmembrane region" description="Helical" evidence="9">
    <location>
        <begin position="97"/>
        <end position="121"/>
    </location>
</feature>
<evidence type="ECO:0000256" key="4">
    <source>
        <dbReference type="ARBA" id="ARBA00022692"/>
    </source>
</evidence>
<sequence>MISFLIPWIIVFVNILIAIPFLTLLERKVIGYIQSRKGPNKVSYLGLLQPVADGGKLLFKELGTPHYANIILFWFSPIVSLLLMILGWSLFPSYYTNYFFSLGVVLFLCIASLQVYTLLGSGWGSNSKYALLGSIRGAAQTISYEVSLIFIIFLPCCLGGSYLFFDYLYKDYWYILILAPAAVIWFISAIAETNRAPFDFAEGESELVSGFNIEYSAFEFACLFLSEYGNILLMSFLTGILFFPAGWGGYIIMGIIFTFSFLWVRAALPRFRYDLLMSLAWKIFLPVSLFYIYMVILI</sequence>
<comment type="catalytic activity">
    <reaction evidence="8">
        <text>a ubiquinone + NADH + 5 H(+)(in) = a ubiquinol + NAD(+) + 4 H(+)(out)</text>
        <dbReference type="Rhea" id="RHEA:29091"/>
        <dbReference type="Rhea" id="RHEA-COMP:9565"/>
        <dbReference type="Rhea" id="RHEA-COMP:9566"/>
        <dbReference type="ChEBI" id="CHEBI:15378"/>
        <dbReference type="ChEBI" id="CHEBI:16389"/>
        <dbReference type="ChEBI" id="CHEBI:17976"/>
        <dbReference type="ChEBI" id="CHEBI:57540"/>
        <dbReference type="ChEBI" id="CHEBI:57945"/>
        <dbReference type="EC" id="7.1.1.2"/>
    </reaction>
</comment>
<dbReference type="GO" id="GO:0003954">
    <property type="term" value="F:NADH dehydrogenase activity"/>
    <property type="evidence" value="ECO:0007669"/>
    <property type="project" value="TreeGrafter"/>
</dbReference>
<dbReference type="PANTHER" id="PTHR11432">
    <property type="entry name" value="NADH DEHYDROGENASE SUBUNIT 1"/>
    <property type="match status" value="1"/>
</dbReference>
<evidence type="ECO:0000256" key="7">
    <source>
        <dbReference type="RuleBase" id="RU000471"/>
    </source>
</evidence>
<accession>A0A0P0BUV6</accession>
<dbReference type="AlphaFoldDB" id="A0A0P0BUV6"/>
<evidence type="ECO:0000256" key="2">
    <source>
        <dbReference type="ARBA" id="ARBA00010535"/>
    </source>
</evidence>
<keyword evidence="8" id="KW-0830">Ubiquinone</keyword>
<dbReference type="HAMAP" id="MF_01350">
    <property type="entry name" value="NDH1_NuoH"/>
    <property type="match status" value="1"/>
</dbReference>
<evidence type="ECO:0000256" key="8">
    <source>
        <dbReference type="RuleBase" id="RU000473"/>
    </source>
</evidence>
<evidence type="ECO:0000256" key="6">
    <source>
        <dbReference type="ARBA" id="ARBA00023136"/>
    </source>
</evidence>
<keyword evidence="7" id="KW-0520">NAD</keyword>
<evidence type="ECO:0000256" key="5">
    <source>
        <dbReference type="ARBA" id="ARBA00022989"/>
    </source>
</evidence>
<dbReference type="InterPro" id="IPR001694">
    <property type="entry name" value="NADH_UbQ_OxRdtase_su1/FPO"/>
</dbReference>
<keyword evidence="6 9" id="KW-0472">Membrane</keyword>